<name>A0ABV0MBW7_9HYPH</name>
<dbReference type="Proteomes" id="UP001496627">
    <property type="component" value="Unassembled WGS sequence"/>
</dbReference>
<dbReference type="InterPro" id="IPR000847">
    <property type="entry name" value="LysR_HTH_N"/>
</dbReference>
<dbReference type="Pfam" id="PF00126">
    <property type="entry name" value="HTH_1"/>
    <property type="match status" value="1"/>
</dbReference>
<keyword evidence="2" id="KW-0805">Transcription regulation</keyword>
<accession>A0ABV0MBW7</accession>
<sequence length="300" mass="33958">MTDLNDIAIFVMVAQMESFSHAAAALGMPVSTVSRRVSRLEERLQTALIHRTTRKLSLTTQGRAYFTECSGPLGHLHEAERVLVETQRKPEGLLKITVPVVLGHEAFYEFVSSFLFRYEDIQIDLAVTNAFLDLVAENVDVAIRFGEMIDSTIVSQRIGTNVRYLVASPDYLRGRTIPMRPEDLSQHRCIVLNGRNNEAEWHLVRGKKEVKVQVRGPVSGRDLQTLSAFTYKGHGIGFLPTNYCEEHIRRGSLVRLLSDWASPEIAVQAVYPSRRFLPAKTQMFLAALKAWKNPLWLPLR</sequence>
<evidence type="ECO:0000259" key="5">
    <source>
        <dbReference type="PROSITE" id="PS50931"/>
    </source>
</evidence>
<dbReference type="Pfam" id="PF03466">
    <property type="entry name" value="LysR_substrate"/>
    <property type="match status" value="1"/>
</dbReference>
<comment type="similarity">
    <text evidence="1">Belongs to the LysR transcriptional regulatory family.</text>
</comment>
<dbReference type="InterPro" id="IPR005119">
    <property type="entry name" value="LysR_subst-bd"/>
</dbReference>
<dbReference type="SUPFAM" id="SSF46785">
    <property type="entry name" value="Winged helix' DNA-binding domain"/>
    <property type="match status" value="1"/>
</dbReference>
<dbReference type="PROSITE" id="PS50931">
    <property type="entry name" value="HTH_LYSR"/>
    <property type="match status" value="1"/>
</dbReference>
<dbReference type="Gene3D" id="3.40.190.290">
    <property type="match status" value="1"/>
</dbReference>
<proteinExistence type="inferred from homology"/>
<gene>
    <name evidence="6" type="ORF">ABK249_31290</name>
</gene>
<dbReference type="Gene3D" id="1.10.10.10">
    <property type="entry name" value="Winged helix-like DNA-binding domain superfamily/Winged helix DNA-binding domain"/>
    <property type="match status" value="1"/>
</dbReference>
<feature type="domain" description="HTH lysR-type" evidence="5">
    <location>
        <begin position="1"/>
        <end position="59"/>
    </location>
</feature>
<comment type="caution">
    <text evidence="6">The sequence shown here is derived from an EMBL/GenBank/DDBJ whole genome shotgun (WGS) entry which is preliminary data.</text>
</comment>
<keyword evidence="4" id="KW-0804">Transcription</keyword>
<evidence type="ECO:0000313" key="6">
    <source>
        <dbReference type="EMBL" id="MEQ1409390.1"/>
    </source>
</evidence>
<evidence type="ECO:0000256" key="3">
    <source>
        <dbReference type="ARBA" id="ARBA00023125"/>
    </source>
</evidence>
<dbReference type="InterPro" id="IPR058163">
    <property type="entry name" value="LysR-type_TF_proteobact-type"/>
</dbReference>
<dbReference type="PANTHER" id="PTHR30537">
    <property type="entry name" value="HTH-TYPE TRANSCRIPTIONAL REGULATOR"/>
    <property type="match status" value="1"/>
</dbReference>
<protein>
    <submittedName>
        <fullName evidence="6">LysR family transcriptional regulator</fullName>
    </submittedName>
</protein>
<organism evidence="6 7">
    <name type="scientific">Neorhizobium phenanthreniclasticum</name>
    <dbReference type="NCBI Taxonomy" id="3157917"/>
    <lineage>
        <taxon>Bacteria</taxon>
        <taxon>Pseudomonadati</taxon>
        <taxon>Pseudomonadota</taxon>
        <taxon>Alphaproteobacteria</taxon>
        <taxon>Hyphomicrobiales</taxon>
        <taxon>Rhizobiaceae</taxon>
        <taxon>Rhizobium/Agrobacterium group</taxon>
        <taxon>Neorhizobium</taxon>
    </lineage>
</organism>
<dbReference type="InterPro" id="IPR036390">
    <property type="entry name" value="WH_DNA-bd_sf"/>
</dbReference>
<dbReference type="EMBL" id="JBEAAL010000043">
    <property type="protein sequence ID" value="MEQ1409390.1"/>
    <property type="molecule type" value="Genomic_DNA"/>
</dbReference>
<keyword evidence="7" id="KW-1185">Reference proteome</keyword>
<evidence type="ECO:0000256" key="1">
    <source>
        <dbReference type="ARBA" id="ARBA00009437"/>
    </source>
</evidence>
<evidence type="ECO:0000256" key="4">
    <source>
        <dbReference type="ARBA" id="ARBA00023163"/>
    </source>
</evidence>
<keyword evidence="3" id="KW-0238">DNA-binding</keyword>
<dbReference type="InterPro" id="IPR036388">
    <property type="entry name" value="WH-like_DNA-bd_sf"/>
</dbReference>
<evidence type="ECO:0000256" key="2">
    <source>
        <dbReference type="ARBA" id="ARBA00023015"/>
    </source>
</evidence>
<dbReference type="RefSeq" id="WP_227705504.1">
    <property type="nucleotide sequence ID" value="NZ_JBEAAL010000043.1"/>
</dbReference>
<dbReference type="CDD" id="cd08422">
    <property type="entry name" value="PBP2_CrgA_like"/>
    <property type="match status" value="1"/>
</dbReference>
<evidence type="ECO:0000313" key="7">
    <source>
        <dbReference type="Proteomes" id="UP001496627"/>
    </source>
</evidence>
<dbReference type="SUPFAM" id="SSF53850">
    <property type="entry name" value="Periplasmic binding protein-like II"/>
    <property type="match status" value="1"/>
</dbReference>
<reference evidence="6 7" key="1">
    <citation type="submission" date="2024-05" db="EMBL/GenBank/DDBJ databases">
        <title>Neorhizobium sp. Rsf11, a plant growth promoting and heavy metal resistant PAH-degrader.</title>
        <authorList>
            <person name="Golubev S.N."/>
            <person name="Muratova A.Y."/>
            <person name="Markelova M.I."/>
        </authorList>
    </citation>
    <scope>NUCLEOTIDE SEQUENCE [LARGE SCALE GENOMIC DNA]</scope>
    <source>
        <strain evidence="6 7">Rsf11</strain>
    </source>
</reference>
<dbReference type="PANTHER" id="PTHR30537:SF68">
    <property type="entry name" value="TRANSCRIPTIONAL REGULATOR-RELATED"/>
    <property type="match status" value="1"/>
</dbReference>